<comment type="subunit">
    <text evidence="3">May form a complex composed of at least the catalytic subunit CRK2 and a cyclin.</text>
</comment>
<keyword evidence="1" id="KW-0547">Nucleotide-binding</keyword>
<comment type="caution">
    <text evidence="8">The sequence shown here is derived from an EMBL/GenBank/DDBJ whole genome shotgun (WGS) entry which is preliminary data.</text>
</comment>
<evidence type="ECO:0000256" key="4">
    <source>
        <dbReference type="ARBA" id="ARBA00039612"/>
    </source>
</evidence>
<evidence type="ECO:0000256" key="1">
    <source>
        <dbReference type="ARBA" id="ARBA00022741"/>
    </source>
</evidence>
<dbReference type="PROSITE" id="PS50011">
    <property type="entry name" value="PROTEIN_KINASE_DOM"/>
    <property type="match status" value="1"/>
</dbReference>
<dbReference type="AlphaFoldDB" id="A0A9W7AAB4"/>
<keyword evidence="9" id="KW-1185">Reference proteome</keyword>
<protein>
    <recommendedName>
        <fullName evidence="4">Cyclin-dependent kinase 2 homolog</fullName>
    </recommendedName>
    <alternativeName>
        <fullName evidence="5">Cell division control protein 2 homolog</fullName>
    </alternativeName>
    <alternativeName>
        <fullName evidence="6">cdc2-related kinase 2</fullName>
    </alternativeName>
</protein>
<reference evidence="8" key="1">
    <citation type="submission" date="2022-07" db="EMBL/GenBank/DDBJ databases">
        <title>Genome analysis of Parmales, a sister group of diatoms, reveals the evolutionary specialization of diatoms from phago-mixotrophs to photoautotrophs.</title>
        <authorList>
            <person name="Ban H."/>
            <person name="Sato S."/>
            <person name="Yoshikawa S."/>
            <person name="Kazumasa Y."/>
            <person name="Nakamura Y."/>
            <person name="Ichinomiya M."/>
            <person name="Saitoh K."/>
            <person name="Sato N."/>
            <person name="Blanc-Mathieu R."/>
            <person name="Endo H."/>
            <person name="Kuwata A."/>
            <person name="Ogata H."/>
        </authorList>
    </citation>
    <scope>NUCLEOTIDE SEQUENCE</scope>
</reference>
<dbReference type="SMART" id="SM00220">
    <property type="entry name" value="S_TKc"/>
    <property type="match status" value="1"/>
</dbReference>
<evidence type="ECO:0000256" key="5">
    <source>
        <dbReference type="ARBA" id="ARBA00041902"/>
    </source>
</evidence>
<keyword evidence="2" id="KW-0067">ATP-binding</keyword>
<feature type="domain" description="Protein kinase" evidence="7">
    <location>
        <begin position="1"/>
        <end position="174"/>
    </location>
</feature>
<evidence type="ECO:0000259" key="7">
    <source>
        <dbReference type="PROSITE" id="PS50011"/>
    </source>
</evidence>
<organism evidence="8 9">
    <name type="scientific">Triparma retinervis</name>
    <dbReference type="NCBI Taxonomy" id="2557542"/>
    <lineage>
        <taxon>Eukaryota</taxon>
        <taxon>Sar</taxon>
        <taxon>Stramenopiles</taxon>
        <taxon>Ochrophyta</taxon>
        <taxon>Bolidophyceae</taxon>
        <taxon>Parmales</taxon>
        <taxon>Triparmaceae</taxon>
        <taxon>Triparma</taxon>
    </lineage>
</organism>
<evidence type="ECO:0000256" key="2">
    <source>
        <dbReference type="ARBA" id="ARBA00022840"/>
    </source>
</evidence>
<dbReference type="Proteomes" id="UP001165082">
    <property type="component" value="Unassembled WGS sequence"/>
</dbReference>
<dbReference type="Gene3D" id="1.10.510.10">
    <property type="entry name" value="Transferase(Phosphotransferase) domain 1"/>
    <property type="match status" value="1"/>
</dbReference>
<accession>A0A9W7AAB4</accession>
<name>A0A9W7AAB4_9STRA</name>
<evidence type="ECO:0000256" key="3">
    <source>
        <dbReference type="ARBA" id="ARBA00038543"/>
    </source>
</evidence>
<dbReference type="GO" id="GO:0005634">
    <property type="term" value="C:nucleus"/>
    <property type="evidence" value="ECO:0007669"/>
    <property type="project" value="TreeGrafter"/>
</dbReference>
<dbReference type="PANTHER" id="PTHR24056">
    <property type="entry name" value="CELL DIVISION PROTEIN KINASE"/>
    <property type="match status" value="1"/>
</dbReference>
<evidence type="ECO:0000313" key="9">
    <source>
        <dbReference type="Proteomes" id="UP001165082"/>
    </source>
</evidence>
<evidence type="ECO:0000256" key="6">
    <source>
        <dbReference type="ARBA" id="ARBA00042858"/>
    </source>
</evidence>
<dbReference type="Pfam" id="PF00069">
    <property type="entry name" value="Pkinase"/>
    <property type="match status" value="1"/>
</dbReference>
<dbReference type="InterPro" id="IPR050108">
    <property type="entry name" value="CDK"/>
</dbReference>
<dbReference type="InterPro" id="IPR000719">
    <property type="entry name" value="Prot_kinase_dom"/>
</dbReference>
<gene>
    <name evidence="8" type="ORF">TrRE_jg11770</name>
</gene>
<sequence>MSSYLSTPKGSAIAVLVMTTLPGSRPLISPYPPPSKKKAHVPRPPYRTVHSFLTSLSLVHSSGYVHLDVKPGNVVSNGRDVMLLDFGLSTLRGDLHSHRVGTMNYKPPEIWEPEEGWTGEGVDAWGAGCVVVEVVRNWLRERMESIVEGLLEWERGKRWDVERALEEDWWSDVL</sequence>
<dbReference type="InterPro" id="IPR011009">
    <property type="entry name" value="Kinase-like_dom_sf"/>
</dbReference>
<dbReference type="SUPFAM" id="SSF56112">
    <property type="entry name" value="Protein kinase-like (PK-like)"/>
    <property type="match status" value="1"/>
</dbReference>
<dbReference type="GO" id="GO:0005524">
    <property type="term" value="F:ATP binding"/>
    <property type="evidence" value="ECO:0007669"/>
    <property type="project" value="UniProtKB-KW"/>
</dbReference>
<evidence type="ECO:0000313" key="8">
    <source>
        <dbReference type="EMBL" id="GMH64180.1"/>
    </source>
</evidence>
<dbReference type="EMBL" id="BRXZ01002529">
    <property type="protein sequence ID" value="GMH64180.1"/>
    <property type="molecule type" value="Genomic_DNA"/>
</dbReference>
<dbReference type="GO" id="GO:0004674">
    <property type="term" value="F:protein serine/threonine kinase activity"/>
    <property type="evidence" value="ECO:0007669"/>
    <property type="project" value="TreeGrafter"/>
</dbReference>
<proteinExistence type="predicted"/>
<dbReference type="OrthoDB" id="5337378at2759"/>